<sequence>MSIIRAQAAAQKALELAWDKKFPVDPAAIASRLRMKAANGDEHHPIQLIPASREALQGASGSAEFDEKTGFVCKFNESEYPARARFTQAHELGHVLLQHVDESTRMLRDDRFENSNPQETEANAFAAELLMPSKYMPALLRQASSVSSLADTLGVSITALSYRLRNLGLL</sequence>
<reference evidence="2 3" key="1">
    <citation type="submission" date="2019-07" db="EMBL/GenBank/DDBJ databases">
        <authorList>
            <person name="Yang M."/>
            <person name="Zhao D."/>
            <person name="Xiang H."/>
        </authorList>
    </citation>
    <scope>NUCLEOTIDE SEQUENCE [LARGE SCALE GENOMIC DNA]</scope>
    <source>
        <strain evidence="2 3">IM1326</strain>
    </source>
</reference>
<comment type="caution">
    <text evidence="2">The sequence shown here is derived from an EMBL/GenBank/DDBJ whole genome shotgun (WGS) entry which is preliminary data.</text>
</comment>
<dbReference type="Gene3D" id="1.10.10.2910">
    <property type="match status" value="1"/>
</dbReference>
<name>A0A552X5A7_9GAMM</name>
<dbReference type="Proteomes" id="UP000320359">
    <property type="component" value="Unassembled WGS sequence"/>
</dbReference>
<dbReference type="EMBL" id="VJWL01000001">
    <property type="protein sequence ID" value="TRW50207.1"/>
    <property type="molecule type" value="Genomic_DNA"/>
</dbReference>
<accession>A0A552X5A7</accession>
<feature type="domain" description="IrrE N-terminal-like" evidence="1">
    <location>
        <begin position="76"/>
        <end position="164"/>
    </location>
</feature>
<keyword evidence="3" id="KW-1185">Reference proteome</keyword>
<dbReference type="PANTHER" id="PTHR43236:SF2">
    <property type="entry name" value="BLL0069 PROTEIN"/>
    <property type="match status" value="1"/>
</dbReference>
<dbReference type="Pfam" id="PF06114">
    <property type="entry name" value="Peptidase_M78"/>
    <property type="match status" value="1"/>
</dbReference>
<dbReference type="AlphaFoldDB" id="A0A552X5A7"/>
<evidence type="ECO:0000313" key="3">
    <source>
        <dbReference type="Proteomes" id="UP000320359"/>
    </source>
</evidence>
<dbReference type="RefSeq" id="WP_143234948.1">
    <property type="nucleotide sequence ID" value="NZ_VJWL01000001.1"/>
</dbReference>
<evidence type="ECO:0000313" key="2">
    <source>
        <dbReference type="EMBL" id="TRW50207.1"/>
    </source>
</evidence>
<proteinExistence type="predicted"/>
<organism evidence="2 3">
    <name type="scientific">Aliidiomarina halalkaliphila</name>
    <dbReference type="NCBI Taxonomy" id="2593535"/>
    <lineage>
        <taxon>Bacteria</taxon>
        <taxon>Pseudomonadati</taxon>
        <taxon>Pseudomonadota</taxon>
        <taxon>Gammaproteobacteria</taxon>
        <taxon>Alteromonadales</taxon>
        <taxon>Idiomarinaceae</taxon>
        <taxon>Aliidiomarina</taxon>
    </lineage>
</organism>
<dbReference type="InterPro" id="IPR010359">
    <property type="entry name" value="IrrE_HExxH"/>
</dbReference>
<dbReference type="OrthoDB" id="9794834at2"/>
<dbReference type="PANTHER" id="PTHR43236">
    <property type="entry name" value="ANTITOXIN HIGA1"/>
    <property type="match status" value="1"/>
</dbReference>
<protein>
    <submittedName>
        <fullName evidence="2">ImmA/IrrE family metallo-endopeptidase</fullName>
    </submittedName>
</protein>
<gene>
    <name evidence="2" type="ORF">FM042_05060</name>
</gene>
<dbReference type="InterPro" id="IPR052345">
    <property type="entry name" value="Rad_response_metalloprotease"/>
</dbReference>
<evidence type="ECO:0000259" key="1">
    <source>
        <dbReference type="Pfam" id="PF06114"/>
    </source>
</evidence>